<gene>
    <name evidence="1" type="ORF">SAMN02745824_3329</name>
</gene>
<dbReference type="Proteomes" id="UP000185192">
    <property type="component" value="Unassembled WGS sequence"/>
</dbReference>
<dbReference type="AlphaFoldDB" id="A0A1N6HKK8"/>
<dbReference type="STRING" id="1123272.SAMN02745824_3329"/>
<reference evidence="2" key="1">
    <citation type="submission" date="2016-11" db="EMBL/GenBank/DDBJ databases">
        <authorList>
            <person name="Varghese N."/>
            <person name="Submissions S."/>
        </authorList>
    </citation>
    <scope>NUCLEOTIDE SEQUENCE [LARGE SCALE GENOMIC DNA]</scope>
    <source>
        <strain evidence="2">DSM 22363</strain>
    </source>
</reference>
<protein>
    <recommendedName>
        <fullName evidence="3">Capsule polysaccharide biosynthesis protein</fullName>
    </recommendedName>
</protein>
<accession>A0A1N6HKK8</accession>
<evidence type="ECO:0000313" key="2">
    <source>
        <dbReference type="Proteomes" id="UP000185192"/>
    </source>
</evidence>
<evidence type="ECO:0000313" key="1">
    <source>
        <dbReference type="EMBL" id="SIO20175.1"/>
    </source>
</evidence>
<dbReference type="EMBL" id="FSQW01000002">
    <property type="protein sequence ID" value="SIO20175.1"/>
    <property type="molecule type" value="Genomic_DNA"/>
</dbReference>
<dbReference type="RefSeq" id="WP_143182900.1">
    <property type="nucleotide sequence ID" value="NZ_FSQW01000002.1"/>
</dbReference>
<organism evidence="1 2">
    <name type="scientific">Parasphingorhabdus marina DSM 22363</name>
    <dbReference type="NCBI Taxonomy" id="1123272"/>
    <lineage>
        <taxon>Bacteria</taxon>
        <taxon>Pseudomonadati</taxon>
        <taxon>Pseudomonadota</taxon>
        <taxon>Alphaproteobacteria</taxon>
        <taxon>Sphingomonadales</taxon>
        <taxon>Sphingomonadaceae</taxon>
        <taxon>Parasphingorhabdus</taxon>
    </lineage>
</organism>
<keyword evidence="2" id="KW-1185">Reference proteome</keyword>
<dbReference type="OrthoDB" id="7528178at2"/>
<evidence type="ECO:0008006" key="3">
    <source>
        <dbReference type="Google" id="ProtNLM"/>
    </source>
</evidence>
<proteinExistence type="predicted"/>
<name>A0A1N6HKK8_9SPHN</name>
<sequence>MAQARMQVMFYLPVVTPWWFSNIIVHLIRVMARVHDVHVLIPPLWRNTGLGEDQLPLIANLTHVNWIILDGPDHPALRSDASGEEDLITLVEKLNPDLTLCRSADIATPGRFPGTVRYIMEGGAPPAQTGANWVTLSPGLFDHGLMPELSTEDSDRLDQLAGPIWAQMHQQTALPSREEFLALAGLPTDRIIIGLPLEYENEENFFGQHHRYPDNAAMIRALASGLRDNSILAVTNHPLNELYGDNRALEAAIAGNPDRVVMIDGTEIAGQATLALSWHSDGMVVGNSKSWSACAAFGTPVLRMSDFATGDWLQAYDVFRDFAADIDQSVARRADAVQARRWFTFHLANNVFDPSDPALEAGEIVSRMKRPVDPFRWDQGLARYLSQPSEKAA</sequence>